<organism evidence="2 3">
    <name type="scientific">Nitrosococcus wardiae</name>
    <dbReference type="NCBI Taxonomy" id="1814290"/>
    <lineage>
        <taxon>Bacteria</taxon>
        <taxon>Pseudomonadati</taxon>
        <taxon>Pseudomonadota</taxon>
        <taxon>Gammaproteobacteria</taxon>
        <taxon>Chromatiales</taxon>
        <taxon>Chromatiaceae</taxon>
        <taxon>Nitrosococcus</taxon>
    </lineage>
</organism>
<dbReference type="SUPFAM" id="SSF53335">
    <property type="entry name" value="S-adenosyl-L-methionine-dependent methyltransferases"/>
    <property type="match status" value="1"/>
</dbReference>
<evidence type="ECO:0000313" key="2">
    <source>
        <dbReference type="EMBL" id="QBQ53265.1"/>
    </source>
</evidence>
<dbReference type="OrthoDB" id="5292182at2"/>
<accession>A0A4V1AVI6</accession>
<reference evidence="2 3" key="1">
    <citation type="submission" date="2019-03" db="EMBL/GenBank/DDBJ databases">
        <title>The genome sequence of Nitrosococcus wardiae strain D1FHST reveals the archetypal metabolic capacity of ammonia-oxidizing Gammaproteobacteria.</title>
        <authorList>
            <person name="Wang L."/>
            <person name="Lim C.K."/>
            <person name="Hanson T.E."/>
            <person name="Dang H."/>
            <person name="Klotz M.G."/>
        </authorList>
    </citation>
    <scope>NUCLEOTIDE SEQUENCE [LARGE SCALE GENOMIC DNA]</scope>
    <source>
        <strain evidence="2 3">D1FHS</strain>
    </source>
</reference>
<proteinExistence type="predicted"/>
<dbReference type="GO" id="GO:0032259">
    <property type="term" value="P:methylation"/>
    <property type="evidence" value="ECO:0007669"/>
    <property type="project" value="UniProtKB-KW"/>
</dbReference>
<dbReference type="EMBL" id="CP038033">
    <property type="protein sequence ID" value="QBQ53265.1"/>
    <property type="molecule type" value="Genomic_DNA"/>
</dbReference>
<gene>
    <name evidence="2" type="ORF">E3U44_01145</name>
</gene>
<dbReference type="PANTHER" id="PTHR43464:SF92">
    <property type="entry name" value="SLR1071 PROTEIN"/>
    <property type="match status" value="1"/>
</dbReference>
<evidence type="ECO:0000313" key="3">
    <source>
        <dbReference type="Proteomes" id="UP000294325"/>
    </source>
</evidence>
<dbReference type="Pfam" id="PF08241">
    <property type="entry name" value="Methyltransf_11"/>
    <property type="match status" value="1"/>
</dbReference>
<dbReference type="InterPro" id="IPR029063">
    <property type="entry name" value="SAM-dependent_MTases_sf"/>
</dbReference>
<dbReference type="CDD" id="cd02440">
    <property type="entry name" value="AdoMet_MTases"/>
    <property type="match status" value="1"/>
</dbReference>
<name>A0A4V1AVI6_9GAMM</name>
<keyword evidence="2" id="KW-0489">Methyltransferase</keyword>
<dbReference type="GO" id="GO:0008757">
    <property type="term" value="F:S-adenosylmethionine-dependent methyltransferase activity"/>
    <property type="evidence" value="ECO:0007669"/>
    <property type="project" value="InterPro"/>
</dbReference>
<dbReference type="Proteomes" id="UP000294325">
    <property type="component" value="Chromosome"/>
</dbReference>
<protein>
    <submittedName>
        <fullName evidence="2">Class I SAM-dependent methyltransferase</fullName>
    </submittedName>
</protein>
<dbReference type="InterPro" id="IPR013216">
    <property type="entry name" value="Methyltransf_11"/>
</dbReference>
<dbReference type="RefSeq" id="WP_134356281.1">
    <property type="nucleotide sequence ID" value="NZ_CP038033.1"/>
</dbReference>
<dbReference type="PANTHER" id="PTHR43464">
    <property type="entry name" value="METHYLTRANSFERASE"/>
    <property type="match status" value="1"/>
</dbReference>
<dbReference type="Gene3D" id="3.40.50.150">
    <property type="entry name" value="Vaccinia Virus protein VP39"/>
    <property type="match status" value="1"/>
</dbReference>
<keyword evidence="3" id="KW-1185">Reference proteome</keyword>
<keyword evidence="2" id="KW-0808">Transferase</keyword>
<feature type="domain" description="Methyltransferase type 11" evidence="1">
    <location>
        <begin position="31"/>
        <end position="117"/>
    </location>
</feature>
<sequence length="259" mass="29941">MIVDNSCYLESIRSYELNLAMGYMPKGARILEIGAGAGWQAKMLAEHGYWVKAIDVQSSRYLPYTVFPVQFYDGYTIPFANDTFDIVFSSNVLEHIPHLVDFQDEIKRVLKPGGLAVHVIPTSTWRLWTSLTHYIYIVKLIFRALKYSIFKIFTQENFAYMTAKRLPLVRLVCIMLWPHRHGEHGGSLSELYLFSRYGWKRLFKQGGWAIKYTRYTSIFYTGNAIFHHNLSLKVRASLSCILGSSTNIFCLHDTSKIIK</sequence>
<dbReference type="KEGG" id="nwr:E3U44_01145"/>
<evidence type="ECO:0000259" key="1">
    <source>
        <dbReference type="Pfam" id="PF08241"/>
    </source>
</evidence>
<dbReference type="AlphaFoldDB" id="A0A4V1AVI6"/>